<dbReference type="Proteomes" id="UP001143910">
    <property type="component" value="Unassembled WGS sequence"/>
</dbReference>
<keyword evidence="2" id="KW-1185">Reference proteome</keyword>
<evidence type="ECO:0000313" key="2">
    <source>
        <dbReference type="Proteomes" id="UP001143910"/>
    </source>
</evidence>
<reference evidence="1" key="1">
    <citation type="submission" date="2022-08" db="EMBL/GenBank/DDBJ databases">
        <title>Genome Sequence of Lecanicillium fungicola.</title>
        <authorList>
            <person name="Buettner E."/>
        </authorList>
    </citation>
    <scope>NUCLEOTIDE SEQUENCE</scope>
    <source>
        <strain evidence="1">Babe33</strain>
    </source>
</reference>
<organism evidence="1 2">
    <name type="scientific">Zarea fungicola</name>
    <dbReference type="NCBI Taxonomy" id="93591"/>
    <lineage>
        <taxon>Eukaryota</taxon>
        <taxon>Fungi</taxon>
        <taxon>Dikarya</taxon>
        <taxon>Ascomycota</taxon>
        <taxon>Pezizomycotina</taxon>
        <taxon>Sordariomycetes</taxon>
        <taxon>Hypocreomycetidae</taxon>
        <taxon>Hypocreales</taxon>
        <taxon>Cordycipitaceae</taxon>
        <taxon>Zarea</taxon>
    </lineage>
</organism>
<dbReference type="EMBL" id="JANJQO010001048">
    <property type="protein sequence ID" value="KAJ2972980.1"/>
    <property type="molecule type" value="Genomic_DNA"/>
</dbReference>
<comment type="caution">
    <text evidence="1">The sequence shown here is derived from an EMBL/GenBank/DDBJ whole genome shotgun (WGS) entry which is preliminary data.</text>
</comment>
<sequence>MSPSMRNPSPHQPPPMRINTNALPAVSTYDSRTVSTGNYGNSGLHTPISHNPSTATPPRWDAAPASYAESYSGMSSQHGHSAPPMYTGAPYGDGGSRA</sequence>
<gene>
    <name evidence="1" type="ORF">NQ176_g6855</name>
</gene>
<protein>
    <submittedName>
        <fullName evidence="1">Uncharacterized protein</fullName>
    </submittedName>
</protein>
<proteinExistence type="predicted"/>
<evidence type="ECO:0000313" key="1">
    <source>
        <dbReference type="EMBL" id="KAJ2972980.1"/>
    </source>
</evidence>
<name>A0ACC1N121_9HYPO</name>
<accession>A0ACC1N121</accession>